<dbReference type="EMBL" id="JARYMX010000001">
    <property type="protein sequence ID" value="KAJ9567420.1"/>
    <property type="molecule type" value="Genomic_DNA"/>
</dbReference>
<name>A0AA38TUR5_9ASTR</name>
<proteinExistence type="predicted"/>
<comment type="caution">
    <text evidence="1">The sequence shown here is derived from an EMBL/GenBank/DDBJ whole genome shotgun (WGS) entry which is preliminary data.</text>
</comment>
<sequence>MSQECPHNGHWQSVWPAHIHKSNCFFLVNNAGDFDGGFADLGAVLVVVGHGDGDGDLMNPMTFLQFNSWSPILVLALFFPQGNGGLSCYFSSIFRHKSSKIRGETVTTTRLEKSGENNRTEEEETWTQGVLRYTTGLSLVWCLTPSSPQGKRVVGNFQIFDFLKNAKLPIRIYLNYDAVGHSPDRDCRNVGDIVKASLIK</sequence>
<gene>
    <name evidence="1" type="ORF">OSB04_003386</name>
</gene>
<evidence type="ECO:0000313" key="1">
    <source>
        <dbReference type="EMBL" id="KAJ9567420.1"/>
    </source>
</evidence>
<dbReference type="AlphaFoldDB" id="A0AA38TUR5"/>
<accession>A0AA38TUR5</accession>
<dbReference type="Proteomes" id="UP001172457">
    <property type="component" value="Chromosome 1"/>
</dbReference>
<evidence type="ECO:0000313" key="2">
    <source>
        <dbReference type="Proteomes" id="UP001172457"/>
    </source>
</evidence>
<reference evidence="1" key="1">
    <citation type="submission" date="2023-03" db="EMBL/GenBank/DDBJ databases">
        <title>Chromosome-scale reference genome and RAD-based genetic map of yellow starthistle (Centaurea solstitialis) reveal putative structural variation and QTLs associated with invader traits.</title>
        <authorList>
            <person name="Reatini B."/>
            <person name="Cang F.A."/>
            <person name="Jiang Q."/>
            <person name="Mckibben M.T.W."/>
            <person name="Barker M.S."/>
            <person name="Rieseberg L.H."/>
            <person name="Dlugosch K.M."/>
        </authorList>
    </citation>
    <scope>NUCLEOTIDE SEQUENCE</scope>
    <source>
        <strain evidence="1">CAN-66</strain>
        <tissue evidence="1">Leaf</tissue>
    </source>
</reference>
<protein>
    <submittedName>
        <fullName evidence="1">Uncharacterized protein</fullName>
    </submittedName>
</protein>
<keyword evidence="2" id="KW-1185">Reference proteome</keyword>
<organism evidence="1 2">
    <name type="scientific">Centaurea solstitialis</name>
    <name type="common">yellow star-thistle</name>
    <dbReference type="NCBI Taxonomy" id="347529"/>
    <lineage>
        <taxon>Eukaryota</taxon>
        <taxon>Viridiplantae</taxon>
        <taxon>Streptophyta</taxon>
        <taxon>Embryophyta</taxon>
        <taxon>Tracheophyta</taxon>
        <taxon>Spermatophyta</taxon>
        <taxon>Magnoliopsida</taxon>
        <taxon>eudicotyledons</taxon>
        <taxon>Gunneridae</taxon>
        <taxon>Pentapetalae</taxon>
        <taxon>asterids</taxon>
        <taxon>campanulids</taxon>
        <taxon>Asterales</taxon>
        <taxon>Asteraceae</taxon>
        <taxon>Carduoideae</taxon>
        <taxon>Cardueae</taxon>
        <taxon>Centaureinae</taxon>
        <taxon>Centaurea</taxon>
    </lineage>
</organism>